<evidence type="ECO:0000313" key="4">
    <source>
        <dbReference type="Proteomes" id="UP000473525"/>
    </source>
</evidence>
<dbReference type="PROSITE" id="PS51257">
    <property type="entry name" value="PROKAR_LIPOPROTEIN"/>
    <property type="match status" value="1"/>
</dbReference>
<evidence type="ECO:0000259" key="2">
    <source>
        <dbReference type="Pfam" id="PF00496"/>
    </source>
</evidence>
<keyword evidence="4" id="KW-1185">Reference proteome</keyword>
<dbReference type="AlphaFoldDB" id="A0A6L6XLE7"/>
<dbReference type="Pfam" id="PF00496">
    <property type="entry name" value="SBP_bac_5"/>
    <property type="match status" value="1"/>
</dbReference>
<dbReference type="InterPro" id="IPR030678">
    <property type="entry name" value="Peptide/Ni-bd"/>
</dbReference>
<feature type="chain" id="PRO_5038647628" evidence="1">
    <location>
        <begin position="26"/>
        <end position="579"/>
    </location>
</feature>
<dbReference type="Gene3D" id="3.40.190.10">
    <property type="entry name" value="Periplasmic binding protein-like II"/>
    <property type="match status" value="1"/>
</dbReference>
<accession>A0A6L6XLE7</accession>
<evidence type="ECO:0000313" key="3">
    <source>
        <dbReference type="EMBL" id="MVQ47920.1"/>
    </source>
</evidence>
<comment type="caution">
    <text evidence="3">The sequence shown here is derived from an EMBL/GenBank/DDBJ whole genome shotgun (WGS) entry which is preliminary data.</text>
</comment>
<dbReference type="PANTHER" id="PTHR30290">
    <property type="entry name" value="PERIPLASMIC BINDING COMPONENT OF ABC TRANSPORTER"/>
    <property type="match status" value="1"/>
</dbReference>
<dbReference type="Gene3D" id="3.10.105.10">
    <property type="entry name" value="Dipeptide-binding Protein, Domain 3"/>
    <property type="match status" value="1"/>
</dbReference>
<protein>
    <submittedName>
        <fullName evidence="3">ABC transporter substrate-binding protein</fullName>
    </submittedName>
</protein>
<dbReference type="EMBL" id="WSEK01000004">
    <property type="protein sequence ID" value="MVQ47920.1"/>
    <property type="molecule type" value="Genomic_DNA"/>
</dbReference>
<dbReference type="CDD" id="cd08506">
    <property type="entry name" value="PBP2_clavulanate_OppA2"/>
    <property type="match status" value="1"/>
</dbReference>
<organism evidence="3 4">
    <name type="scientific">Nocardioides agri</name>
    <dbReference type="NCBI Taxonomy" id="2682843"/>
    <lineage>
        <taxon>Bacteria</taxon>
        <taxon>Bacillati</taxon>
        <taxon>Actinomycetota</taxon>
        <taxon>Actinomycetes</taxon>
        <taxon>Propionibacteriales</taxon>
        <taxon>Nocardioidaceae</taxon>
        <taxon>Nocardioides</taxon>
    </lineage>
</organism>
<dbReference type="PIRSF" id="PIRSF002741">
    <property type="entry name" value="MppA"/>
    <property type="match status" value="1"/>
</dbReference>
<dbReference type="GO" id="GO:0015833">
    <property type="term" value="P:peptide transport"/>
    <property type="evidence" value="ECO:0007669"/>
    <property type="project" value="TreeGrafter"/>
</dbReference>
<reference evidence="3 4" key="1">
    <citation type="submission" date="2019-12" db="EMBL/GenBank/DDBJ databases">
        <authorList>
            <person name="Huq M.A."/>
        </authorList>
    </citation>
    <scope>NUCLEOTIDE SEQUENCE [LARGE SCALE GENOMIC DNA]</scope>
    <source>
        <strain evidence="3 4">MAH-18</strain>
    </source>
</reference>
<keyword evidence="1" id="KW-0732">Signal</keyword>
<dbReference type="RefSeq" id="WP_157340049.1">
    <property type="nucleotide sequence ID" value="NZ_WSEK01000004.1"/>
</dbReference>
<name>A0A6L6XLE7_9ACTN</name>
<gene>
    <name evidence="3" type="ORF">GON03_01910</name>
</gene>
<dbReference type="GO" id="GO:0042597">
    <property type="term" value="C:periplasmic space"/>
    <property type="evidence" value="ECO:0007669"/>
    <property type="project" value="UniProtKB-ARBA"/>
</dbReference>
<dbReference type="Proteomes" id="UP000473525">
    <property type="component" value="Unassembled WGS sequence"/>
</dbReference>
<feature type="signal peptide" evidence="1">
    <location>
        <begin position="1"/>
        <end position="25"/>
    </location>
</feature>
<proteinExistence type="predicted"/>
<dbReference type="PANTHER" id="PTHR30290:SF83">
    <property type="entry name" value="ABC TRANSPORTER SUBSTRATE-BINDING PROTEIN"/>
    <property type="match status" value="1"/>
</dbReference>
<dbReference type="InterPro" id="IPR039424">
    <property type="entry name" value="SBP_5"/>
</dbReference>
<dbReference type="GO" id="GO:0043190">
    <property type="term" value="C:ATP-binding cassette (ABC) transporter complex"/>
    <property type="evidence" value="ECO:0007669"/>
    <property type="project" value="InterPro"/>
</dbReference>
<feature type="domain" description="Solute-binding protein family 5" evidence="2">
    <location>
        <begin position="97"/>
        <end position="490"/>
    </location>
</feature>
<dbReference type="InterPro" id="IPR000914">
    <property type="entry name" value="SBP_5_dom"/>
</dbReference>
<sequence length="579" mass="62846">MPNYLKRMFAVGAAGALALSLAACGGDGDSDNPSSGESSDSAEATAGGTLYYLQHYPFESADPQRIYYGLELANFRRTIYRGLVAFPVTEDPVEAAKPVADLATDTGTPNEDASEWSFTLKDGIKWEDGSDITCEDFAYGASRVFANDLITGGPNYILSYLDVKDYPGPYKATEAQQAAFDKAITCDGKTITYHFNKPWADFPLAAASLSMMDPYKKDFDEGAKSTWKVLANGPYKVEGGVWDKNKGATLVRNDQYDAATDDPSLREALPDTIEYQINPSDTSVELIIDRVIADAGNDQYAVAAPTIPPTRYSQIQGPAKDRAVLTDSPYNFYLLPNFKSMTNPDVRKALAAAVDIEGVVKARGGEYAATTAESIVNFGVGGYQDNPAFAGPNTGDVEAAKALLEGSGEKMPYPITFTYSKTDTNDKIAAVLKENWDAAGFETKLDPLTDTYYDVISKPEKESDVMMAGWGADWPSAMTVIPPLFDSRPNFSSTTCGQDYGCYQDADFEKIVDQAANSTDIDEQNGYLQQADEKLGEDTAYIPLYVLKNYYIRGSKVTGYVVTPSTSMYPDLGAIGVEH</sequence>
<evidence type="ECO:0000256" key="1">
    <source>
        <dbReference type="SAM" id="SignalP"/>
    </source>
</evidence>
<dbReference type="SUPFAM" id="SSF53850">
    <property type="entry name" value="Periplasmic binding protein-like II"/>
    <property type="match status" value="1"/>
</dbReference>
<dbReference type="GO" id="GO:1904680">
    <property type="term" value="F:peptide transmembrane transporter activity"/>
    <property type="evidence" value="ECO:0007669"/>
    <property type="project" value="TreeGrafter"/>
</dbReference>